<proteinExistence type="predicted"/>
<gene>
    <name evidence="1" type="ORF">GM50_0760</name>
</gene>
<protein>
    <recommendedName>
        <fullName evidence="2">Sugar ABC transporter substrate-binding protein</fullName>
    </recommendedName>
</protein>
<organism evidence="1">
    <name type="scientific">freshwater metagenome</name>
    <dbReference type="NCBI Taxonomy" id="449393"/>
    <lineage>
        <taxon>unclassified sequences</taxon>
        <taxon>metagenomes</taxon>
        <taxon>ecological metagenomes</taxon>
    </lineage>
</organism>
<evidence type="ECO:0000313" key="1">
    <source>
        <dbReference type="EMBL" id="KGA20860.1"/>
    </source>
</evidence>
<dbReference type="Gene3D" id="3.40.190.10">
    <property type="entry name" value="Periplasmic binding protein-like II"/>
    <property type="match status" value="2"/>
</dbReference>
<sequence length="375" mass="41751">MSLTYLKGMTWDHVRGLDCLVQSNDLLIEKCGISVTWDARSLLAFGDQHISEFYNDYDLMIIDHPHVPDAVHADAVIPFEDLATPSQLELLSKTSVGQSHHSYLYQGKHWALAIDTAAQVSAFRPDKADRSPVYWHEVFELAKKKQLLWAHKPVDAFSTFATLMAQKGKPLEGNAHFINQEMALEVLEFMVELAGLVPEFCATSNPIDIAEVLSGSDDFAYGVCMYGYSNYSRDGFRKKTLIYDDLPSFDGRATGSQLGGAGVAISSKSKNPKAAAEAAILLSMPEIQATTYGLGGGQPGNLVAWKDNVLNNASHNFFRNTLRTLENAWVRPRVLGWPDVQYQSSLVIHKCLIEKKVSKKDVEEIASNYQRYVKE</sequence>
<dbReference type="AlphaFoldDB" id="A0A094Q9E5"/>
<dbReference type="SUPFAM" id="SSF53850">
    <property type="entry name" value="Periplasmic binding protein-like II"/>
    <property type="match status" value="1"/>
</dbReference>
<comment type="caution">
    <text evidence="1">The sequence shown here is derived from an EMBL/GenBank/DDBJ whole genome shotgun (WGS) entry which is preliminary data.</text>
</comment>
<reference evidence="1" key="1">
    <citation type="submission" date="2014-05" db="EMBL/GenBank/DDBJ databases">
        <title>Key roles for freshwater Actinobacteria revealed by deep metagenomic sequencing.</title>
        <authorList>
            <person name="Ghai R."/>
            <person name="Mizuno C.M."/>
            <person name="Picazo A."/>
            <person name="Camacho A."/>
            <person name="Rodriguez-Valera F."/>
        </authorList>
    </citation>
    <scope>NUCLEOTIDE SEQUENCE</scope>
</reference>
<evidence type="ECO:0008006" key="2">
    <source>
        <dbReference type="Google" id="ProtNLM"/>
    </source>
</evidence>
<accession>A0A094Q9E5</accession>
<dbReference type="EMBL" id="JNSK01000001">
    <property type="protein sequence ID" value="KGA20860.1"/>
    <property type="molecule type" value="Genomic_DNA"/>
</dbReference>
<name>A0A094Q9E5_9ZZZZ</name>